<gene>
    <name evidence="3" type="ORF">BJF95_03205</name>
</gene>
<sequence>MTVWVSDAPLSEWSASLRASRGGQPKYSSMAIAMCLDVRTVYDLPLRQTQGLMRSIAALMGVEIAVPAFSALSRRDRGWYCPQ</sequence>
<comment type="caution">
    <text evidence="3">The sequence shown here is derived from an EMBL/GenBank/DDBJ whole genome shotgun (WGS) entry which is preliminary data.</text>
</comment>
<dbReference type="STRING" id="1867956.BJF95_03205"/>
<evidence type="ECO:0000313" key="3">
    <source>
        <dbReference type="EMBL" id="OLP46175.1"/>
    </source>
</evidence>
<dbReference type="Proteomes" id="UP000186894">
    <property type="component" value="Unassembled WGS sequence"/>
</dbReference>
<dbReference type="InterPro" id="IPR025668">
    <property type="entry name" value="Tnp_DDE_dom"/>
</dbReference>
<name>A0A1Q8ZVY0_9HYPH</name>
<dbReference type="RefSeq" id="WP_075638299.1">
    <property type="nucleotide sequence ID" value="NZ_MKIM01000022.1"/>
</dbReference>
<keyword evidence="1" id="KW-0472">Membrane</keyword>
<evidence type="ECO:0000259" key="2">
    <source>
        <dbReference type="Pfam" id="PF13737"/>
    </source>
</evidence>
<protein>
    <recommendedName>
        <fullName evidence="2">Transposase DDE domain-containing protein</fullName>
    </recommendedName>
</protein>
<feature type="domain" description="Transposase DDE" evidence="2">
    <location>
        <begin position="1"/>
        <end position="77"/>
    </location>
</feature>
<dbReference type="AlphaFoldDB" id="A0A1Q8ZVY0"/>
<evidence type="ECO:0000256" key="1">
    <source>
        <dbReference type="SAM" id="Phobius"/>
    </source>
</evidence>
<keyword evidence="4" id="KW-1185">Reference proteome</keyword>
<organism evidence="3 4">
    <name type="scientific">Rhizobium oryziradicis</name>
    <dbReference type="NCBI Taxonomy" id="1867956"/>
    <lineage>
        <taxon>Bacteria</taxon>
        <taxon>Pseudomonadati</taxon>
        <taxon>Pseudomonadota</taxon>
        <taxon>Alphaproteobacteria</taxon>
        <taxon>Hyphomicrobiales</taxon>
        <taxon>Rhizobiaceae</taxon>
        <taxon>Rhizobium/Agrobacterium group</taxon>
        <taxon>Rhizobium</taxon>
    </lineage>
</organism>
<proteinExistence type="predicted"/>
<keyword evidence="1" id="KW-0812">Transmembrane</keyword>
<dbReference type="EMBL" id="MKIM01000022">
    <property type="protein sequence ID" value="OLP46175.1"/>
    <property type="molecule type" value="Genomic_DNA"/>
</dbReference>
<dbReference type="Pfam" id="PF13737">
    <property type="entry name" value="DDE_Tnp_1_5"/>
    <property type="match status" value="1"/>
</dbReference>
<reference evidence="3 4" key="1">
    <citation type="submission" date="2016-09" db="EMBL/GenBank/DDBJ databases">
        <title>Rhizobium oryziradicis sp. nov., isolated from the root of rice.</title>
        <authorList>
            <person name="Zhao J."/>
            <person name="Zhang X."/>
        </authorList>
    </citation>
    <scope>NUCLEOTIDE SEQUENCE [LARGE SCALE GENOMIC DNA]</scope>
    <source>
        <strain evidence="3 4">N19</strain>
    </source>
</reference>
<evidence type="ECO:0000313" key="4">
    <source>
        <dbReference type="Proteomes" id="UP000186894"/>
    </source>
</evidence>
<keyword evidence="1" id="KW-1133">Transmembrane helix</keyword>
<feature type="transmembrane region" description="Helical" evidence="1">
    <location>
        <begin position="52"/>
        <end position="72"/>
    </location>
</feature>
<accession>A0A1Q8ZVY0</accession>